<keyword evidence="10" id="KW-1185">Reference proteome</keyword>
<keyword evidence="7" id="KW-0963">Cytoplasm</keyword>
<dbReference type="GO" id="GO:0005737">
    <property type="term" value="C:cytoplasm"/>
    <property type="evidence" value="ECO:0007669"/>
    <property type="project" value="UniProtKB-SubCell"/>
</dbReference>
<dbReference type="InterPro" id="IPR012134">
    <property type="entry name" value="Glu-5-SA_DH"/>
</dbReference>
<dbReference type="OrthoDB" id="9809970at2"/>
<dbReference type="FunFam" id="3.40.309.10:FF:000006">
    <property type="entry name" value="Gamma-glutamyl phosphate reductase"/>
    <property type="match status" value="1"/>
</dbReference>
<reference evidence="9 10" key="1">
    <citation type="submission" date="2016-07" db="EMBL/GenBank/DDBJ databases">
        <title>Complete genome sequence of the Lentzea guizhouensis DHS C013.</title>
        <authorList>
            <person name="Cao C."/>
        </authorList>
    </citation>
    <scope>NUCLEOTIDE SEQUENCE [LARGE SCALE GENOMIC DNA]</scope>
    <source>
        <strain evidence="9 10">DHS C013</strain>
    </source>
</reference>
<dbReference type="InterPro" id="IPR015590">
    <property type="entry name" value="Aldehyde_DH_dom"/>
</dbReference>
<keyword evidence="5 7" id="KW-0560">Oxidoreductase</keyword>
<protein>
    <recommendedName>
        <fullName evidence="7">Gamma-glutamyl phosphate reductase</fullName>
        <shortName evidence="7">GPR</shortName>
        <ecNumber evidence="7">1.2.1.41</ecNumber>
    </recommendedName>
    <alternativeName>
        <fullName evidence="7">Glutamate-5-semialdehyde dehydrogenase</fullName>
    </alternativeName>
    <alternativeName>
        <fullName evidence="7">Glutamyl-gamma-semialdehyde dehydrogenase</fullName>
        <shortName evidence="7">GSA dehydrogenase</shortName>
    </alternativeName>
</protein>
<dbReference type="Gene3D" id="3.40.605.10">
    <property type="entry name" value="Aldehyde Dehydrogenase, Chain A, domain 1"/>
    <property type="match status" value="1"/>
</dbReference>
<dbReference type="Proteomes" id="UP000093053">
    <property type="component" value="Chromosome"/>
</dbReference>
<dbReference type="PANTHER" id="PTHR11063:SF8">
    <property type="entry name" value="DELTA-1-PYRROLINE-5-CARBOXYLATE SYNTHASE"/>
    <property type="match status" value="1"/>
</dbReference>
<evidence type="ECO:0000256" key="3">
    <source>
        <dbReference type="ARBA" id="ARBA00022650"/>
    </source>
</evidence>
<dbReference type="AlphaFoldDB" id="A0A1B2HCI2"/>
<dbReference type="InterPro" id="IPR016163">
    <property type="entry name" value="Ald_DH_C"/>
</dbReference>
<evidence type="ECO:0000313" key="9">
    <source>
        <dbReference type="EMBL" id="ANZ35431.1"/>
    </source>
</evidence>
<dbReference type="Gene3D" id="3.40.309.10">
    <property type="entry name" value="Aldehyde Dehydrogenase, Chain A, domain 2"/>
    <property type="match status" value="1"/>
</dbReference>
<keyword evidence="4 7" id="KW-0521">NADP</keyword>
<evidence type="ECO:0000256" key="7">
    <source>
        <dbReference type="HAMAP-Rule" id="MF_00412"/>
    </source>
</evidence>
<dbReference type="CDD" id="cd07079">
    <property type="entry name" value="ALDH_F18-19_ProA-GPR"/>
    <property type="match status" value="1"/>
</dbReference>
<keyword evidence="3 7" id="KW-0641">Proline biosynthesis</keyword>
<comment type="subcellular location">
    <subcellularLocation>
        <location evidence="7">Cytoplasm</location>
    </subcellularLocation>
</comment>
<dbReference type="GO" id="GO:0050661">
    <property type="term" value="F:NADP binding"/>
    <property type="evidence" value="ECO:0007669"/>
    <property type="project" value="InterPro"/>
</dbReference>
<dbReference type="UniPathway" id="UPA00098">
    <property type="reaction ID" value="UER00360"/>
</dbReference>
<dbReference type="SUPFAM" id="SSF53720">
    <property type="entry name" value="ALDH-like"/>
    <property type="match status" value="1"/>
</dbReference>
<dbReference type="EC" id="1.2.1.41" evidence="7"/>
<comment type="pathway">
    <text evidence="1 7">Amino-acid biosynthesis; L-proline biosynthesis; L-glutamate 5-semialdehyde from L-glutamate: step 2/2.</text>
</comment>
<dbReference type="EMBL" id="CP016793">
    <property type="protein sequence ID" value="ANZ35431.1"/>
    <property type="molecule type" value="Genomic_DNA"/>
</dbReference>
<sequence length="421" mass="44486">MTEDLRDQVHAAARRARVAADELVLATRERKDAALHEMAAALRNRAPEILEANQKDLEAGRAAGLPENILDRLTLTEARVDAVANGLETVAGLADPVGEVVRGSILPNGLELKQVRVPMGVVGMVYEGRPNVTVDAAGLALKSGNAALLRGSSTAEHSNTTLVAVLRDALESVNLPADCVQLLPCHDRASVTHLITARGLVDLVIPRGGSGLINAVVEQATVPTIETGVGNCHVYVDAHADLDMAESIVLNSKTRRTSVCNAAESLLVHKDVAAQFVPRITKALQQEDVTVHGDEQFAQQPNVEAATDDDWGTEYLSLDIAARVVGSLDDAVKHIAQYGSGHSEAIVTNDVAAARKFTARVDAAAVFVNASTAFTDGAEFGMGAEIGISTQKLHARGPMGLTELTSTKWVAWGEGHTRPKA</sequence>
<dbReference type="NCBIfam" id="NF001221">
    <property type="entry name" value="PRK00197.1"/>
    <property type="match status" value="1"/>
</dbReference>
<dbReference type="HAMAP" id="MF_00412">
    <property type="entry name" value="ProA"/>
    <property type="match status" value="1"/>
</dbReference>
<comment type="catalytic activity">
    <reaction evidence="6 7">
        <text>L-glutamate 5-semialdehyde + phosphate + NADP(+) = L-glutamyl 5-phosphate + NADPH + H(+)</text>
        <dbReference type="Rhea" id="RHEA:19541"/>
        <dbReference type="ChEBI" id="CHEBI:15378"/>
        <dbReference type="ChEBI" id="CHEBI:43474"/>
        <dbReference type="ChEBI" id="CHEBI:57783"/>
        <dbReference type="ChEBI" id="CHEBI:58066"/>
        <dbReference type="ChEBI" id="CHEBI:58274"/>
        <dbReference type="ChEBI" id="CHEBI:58349"/>
        <dbReference type="EC" id="1.2.1.41"/>
    </reaction>
</comment>
<dbReference type="GO" id="GO:0004350">
    <property type="term" value="F:glutamate-5-semialdehyde dehydrogenase activity"/>
    <property type="evidence" value="ECO:0007669"/>
    <property type="project" value="UniProtKB-UniRule"/>
</dbReference>
<dbReference type="InterPro" id="IPR016161">
    <property type="entry name" value="Ald_DH/histidinol_DH"/>
</dbReference>
<evidence type="ECO:0000313" key="10">
    <source>
        <dbReference type="Proteomes" id="UP000093053"/>
    </source>
</evidence>
<proteinExistence type="inferred from homology"/>
<comment type="similarity">
    <text evidence="7">Belongs to the gamma-glutamyl phosphate reductase family.</text>
</comment>
<evidence type="ECO:0000256" key="5">
    <source>
        <dbReference type="ARBA" id="ARBA00023002"/>
    </source>
</evidence>
<organism evidence="9 10">
    <name type="scientific">Lentzea guizhouensis</name>
    <dbReference type="NCBI Taxonomy" id="1586287"/>
    <lineage>
        <taxon>Bacteria</taxon>
        <taxon>Bacillati</taxon>
        <taxon>Actinomycetota</taxon>
        <taxon>Actinomycetes</taxon>
        <taxon>Pseudonocardiales</taxon>
        <taxon>Pseudonocardiaceae</taxon>
        <taxon>Lentzea</taxon>
    </lineage>
</organism>
<dbReference type="STRING" id="1586287.BBK82_04380"/>
<dbReference type="PIRSF" id="PIRSF000151">
    <property type="entry name" value="GPR"/>
    <property type="match status" value="1"/>
</dbReference>
<comment type="function">
    <text evidence="7">Catalyzes the NADPH-dependent reduction of L-glutamate 5-phosphate into L-glutamate 5-semialdehyde and phosphate. The product spontaneously undergoes cyclization to form 1-pyrroline-5-carboxylate.</text>
</comment>
<dbReference type="PANTHER" id="PTHR11063">
    <property type="entry name" value="GLUTAMATE SEMIALDEHYDE DEHYDROGENASE"/>
    <property type="match status" value="1"/>
</dbReference>
<gene>
    <name evidence="7" type="primary">proA</name>
    <name evidence="9" type="ORF">BBK82_04380</name>
</gene>
<name>A0A1B2HCI2_9PSEU</name>
<evidence type="ECO:0000259" key="8">
    <source>
        <dbReference type="Pfam" id="PF00171"/>
    </source>
</evidence>
<keyword evidence="2 7" id="KW-0028">Amino-acid biosynthesis</keyword>
<dbReference type="InterPro" id="IPR020593">
    <property type="entry name" value="G-glutamylP_reductase_CS"/>
</dbReference>
<accession>A0A1B2HCI2</accession>
<dbReference type="KEGG" id="led:BBK82_04380"/>
<evidence type="ECO:0000256" key="6">
    <source>
        <dbReference type="ARBA" id="ARBA00049024"/>
    </source>
</evidence>
<evidence type="ECO:0000256" key="2">
    <source>
        <dbReference type="ARBA" id="ARBA00022605"/>
    </source>
</evidence>
<dbReference type="RefSeq" id="WP_065913844.1">
    <property type="nucleotide sequence ID" value="NZ_CP016793.1"/>
</dbReference>
<dbReference type="NCBIfam" id="TIGR00407">
    <property type="entry name" value="proA"/>
    <property type="match status" value="1"/>
</dbReference>
<dbReference type="InterPro" id="IPR016162">
    <property type="entry name" value="Ald_DH_N"/>
</dbReference>
<evidence type="ECO:0000256" key="4">
    <source>
        <dbReference type="ARBA" id="ARBA00022857"/>
    </source>
</evidence>
<evidence type="ECO:0000256" key="1">
    <source>
        <dbReference type="ARBA" id="ARBA00004985"/>
    </source>
</evidence>
<dbReference type="Pfam" id="PF00171">
    <property type="entry name" value="Aldedh"/>
    <property type="match status" value="1"/>
</dbReference>
<feature type="domain" description="Aldehyde dehydrogenase" evidence="8">
    <location>
        <begin position="6"/>
        <end position="304"/>
    </location>
</feature>
<dbReference type="PROSITE" id="PS01223">
    <property type="entry name" value="PROA"/>
    <property type="match status" value="1"/>
</dbReference>
<dbReference type="InterPro" id="IPR000965">
    <property type="entry name" value="GPR_dom"/>
</dbReference>
<dbReference type="GO" id="GO:0055129">
    <property type="term" value="P:L-proline biosynthetic process"/>
    <property type="evidence" value="ECO:0007669"/>
    <property type="project" value="UniProtKB-UniRule"/>
</dbReference>